<evidence type="ECO:0000256" key="1">
    <source>
        <dbReference type="SAM" id="Phobius"/>
    </source>
</evidence>
<gene>
    <name evidence="2" type="ORF">SAMN05421741_106104</name>
</gene>
<keyword evidence="1" id="KW-1133">Transmembrane helix</keyword>
<keyword evidence="1" id="KW-0472">Membrane</keyword>
<keyword evidence="3" id="KW-1185">Reference proteome</keyword>
<name>A0A1I4ZKK8_9FLAO</name>
<feature type="transmembrane region" description="Helical" evidence="1">
    <location>
        <begin position="6"/>
        <end position="28"/>
    </location>
</feature>
<dbReference type="RefSeq" id="WP_091520890.1">
    <property type="nucleotide sequence ID" value="NZ_FOVI01000006.1"/>
</dbReference>
<protein>
    <submittedName>
        <fullName evidence="2">Uncharacterized protein</fullName>
    </submittedName>
</protein>
<accession>A0A1I4ZKK8</accession>
<feature type="transmembrane region" description="Helical" evidence="1">
    <location>
        <begin position="75"/>
        <end position="98"/>
    </location>
</feature>
<organism evidence="2 3">
    <name type="scientific">Paenimyroides ummariense</name>
    <dbReference type="NCBI Taxonomy" id="913024"/>
    <lineage>
        <taxon>Bacteria</taxon>
        <taxon>Pseudomonadati</taxon>
        <taxon>Bacteroidota</taxon>
        <taxon>Flavobacteriia</taxon>
        <taxon>Flavobacteriales</taxon>
        <taxon>Flavobacteriaceae</taxon>
        <taxon>Paenimyroides</taxon>
    </lineage>
</organism>
<dbReference type="Proteomes" id="UP000199036">
    <property type="component" value="Unassembled WGS sequence"/>
</dbReference>
<dbReference type="EMBL" id="FOVI01000006">
    <property type="protein sequence ID" value="SFN50593.1"/>
    <property type="molecule type" value="Genomic_DNA"/>
</dbReference>
<proteinExistence type="predicted"/>
<dbReference type="STRING" id="913024.SAMN05421741_106104"/>
<feature type="transmembrane region" description="Helical" evidence="1">
    <location>
        <begin position="49"/>
        <end position="69"/>
    </location>
</feature>
<sequence>MKKTALILLIYFAVYLLIIIVNWIGIYLPQSRTGVAEGASGLGRNIASLFFGVCSFITLVSGVWSFYLFKNPQFISAVQIVILVVLAVFSVGLLLYIFG</sequence>
<evidence type="ECO:0000313" key="2">
    <source>
        <dbReference type="EMBL" id="SFN50593.1"/>
    </source>
</evidence>
<keyword evidence="1" id="KW-0812">Transmembrane</keyword>
<evidence type="ECO:0000313" key="3">
    <source>
        <dbReference type="Proteomes" id="UP000199036"/>
    </source>
</evidence>
<reference evidence="3" key="1">
    <citation type="submission" date="2016-10" db="EMBL/GenBank/DDBJ databases">
        <authorList>
            <person name="Varghese N."/>
            <person name="Submissions S."/>
        </authorList>
    </citation>
    <scope>NUCLEOTIDE SEQUENCE [LARGE SCALE GENOMIC DNA]</scope>
    <source>
        <strain evidence="3">DS-12</strain>
    </source>
</reference>
<dbReference type="AlphaFoldDB" id="A0A1I4ZKK8"/>